<dbReference type="PANTHER" id="PTHR30108:SF7">
    <property type="entry name" value="3-POLYPRENYL-4-HYDROXYBENZOATE DECARBOXYLASE"/>
    <property type="match status" value="1"/>
</dbReference>
<dbReference type="AlphaFoldDB" id="A0A2R5EY40"/>
<keyword evidence="5" id="KW-1185">Reference proteome</keyword>
<dbReference type="Proteomes" id="UP000245202">
    <property type="component" value="Unassembled WGS sequence"/>
</dbReference>
<gene>
    <name evidence="4" type="ORF">PAT3040_04651</name>
</gene>
<proteinExistence type="predicted"/>
<dbReference type="SUPFAM" id="SSF50475">
    <property type="entry name" value="FMN-binding split barrel"/>
    <property type="match status" value="1"/>
</dbReference>
<dbReference type="RefSeq" id="WP_108994565.1">
    <property type="nucleotide sequence ID" value="NZ_BDQX01000281.1"/>
</dbReference>
<dbReference type="EMBL" id="BDQX01000281">
    <property type="protein sequence ID" value="GBG09968.1"/>
    <property type="molecule type" value="Genomic_DNA"/>
</dbReference>
<comment type="caution">
    <text evidence="4">The sequence shown here is derived from an EMBL/GenBank/DDBJ whole genome shotgun (WGS) entry which is preliminary data.</text>
</comment>
<dbReference type="GO" id="GO:0016831">
    <property type="term" value="F:carboxy-lyase activity"/>
    <property type="evidence" value="ECO:0007669"/>
    <property type="project" value="InterPro"/>
</dbReference>
<dbReference type="NCBIfam" id="TIGR00148">
    <property type="entry name" value="UbiD family decarboxylase"/>
    <property type="match status" value="1"/>
</dbReference>
<dbReference type="Gene3D" id="3.40.1670.10">
    <property type="entry name" value="UbiD C-terminal domain-like"/>
    <property type="match status" value="1"/>
</dbReference>
<organism evidence="4 5">
    <name type="scientific">Paenibacillus agaridevorans</name>
    <dbReference type="NCBI Taxonomy" id="171404"/>
    <lineage>
        <taxon>Bacteria</taxon>
        <taxon>Bacillati</taxon>
        <taxon>Bacillota</taxon>
        <taxon>Bacilli</taxon>
        <taxon>Bacillales</taxon>
        <taxon>Paenibacillaceae</taxon>
        <taxon>Paenibacillus</taxon>
    </lineage>
</organism>
<dbReference type="PANTHER" id="PTHR30108">
    <property type="entry name" value="3-OCTAPRENYL-4-HYDROXYBENZOATE CARBOXY-LYASE-RELATED"/>
    <property type="match status" value="1"/>
</dbReference>
<dbReference type="Pfam" id="PF01977">
    <property type="entry name" value="UbiD"/>
    <property type="match status" value="1"/>
</dbReference>
<dbReference type="InterPro" id="IPR002830">
    <property type="entry name" value="UbiD"/>
</dbReference>
<evidence type="ECO:0000313" key="5">
    <source>
        <dbReference type="Proteomes" id="UP000245202"/>
    </source>
</evidence>
<dbReference type="Pfam" id="PF20696">
    <property type="entry name" value="UbiD_C"/>
    <property type="match status" value="1"/>
</dbReference>
<dbReference type="Pfam" id="PF20695">
    <property type="entry name" value="UbiD_N"/>
    <property type="match status" value="1"/>
</dbReference>
<feature type="domain" description="3-octaprenyl-4-hydroxybenzoate carboxy-lyase-like C-terminal" evidence="3">
    <location>
        <begin position="323"/>
        <end position="444"/>
    </location>
</feature>
<accession>A0A2R5EY40</accession>
<name>A0A2R5EY40_9BACL</name>
<evidence type="ECO:0000313" key="4">
    <source>
        <dbReference type="EMBL" id="GBG09968.1"/>
    </source>
</evidence>
<evidence type="ECO:0000259" key="2">
    <source>
        <dbReference type="Pfam" id="PF20695"/>
    </source>
</evidence>
<feature type="domain" description="3-octaprenyl-4-hydroxybenzoate carboxy-lyase-like N-terminal" evidence="2">
    <location>
        <begin position="10"/>
        <end position="86"/>
    </location>
</feature>
<protein>
    <submittedName>
        <fullName evidence="4">4-hydroxybenzoate decarboxylase</fullName>
    </submittedName>
</protein>
<sequence length="587" mass="65694">MTFANLREFIEVLKRDGDLAIIEAPVDPYLELAEIHRRVIEQEGKALLFTNVKGSPFPVVTNLFGTDRRVDLAFGPKPEALMKTIIGATERIMPPTPKAIWGERGLIWDMMKVGMKTVPNSNAPILGELKKSKPLAGLPAITSWQEDGGPFVTLPLVYTESLKSRKKHNLGMYRMQIFDDSTTGMHWQIHKGGGFHYYEAEQRGEALPVSVFLGGPPALIASAIAPLPEHLPELLMASLILGEKLPVVNDPQGGHRMPAEAEFVISGKVPPHLRRPEGPFGDHFGYYSLVHDFPVFQVSHMWHRKDAIYPATIVGKPRQEDYYLGEFLQRLLAPAFPMVMPGVRELWAYAEAGVHALAAAVVRESYSREALSTAFSILGQGQLTLTKFLMLTDQPIDLSRFDVLMETVLERFRPGSDLFVFDETSHDTLDYTSGKLNHGSKAVMLGVGEPIRKLPSQYTEGAIEEITNAKPYCKGCLVVSGASYEREPALAERLLERLSARGTEWPLIILADDADIAEGQTSFLWTVFTRFNPADDIYAKAEIKRHHFGYQLPIVIDARMKPGYPDELFPREDIVKLVDSRWSEYKL</sequence>
<reference evidence="4 5" key="1">
    <citation type="submission" date="2017-08" db="EMBL/GenBank/DDBJ databases">
        <title>Substantial Increase in Enzyme Production by Combined Drug-Resistance Mutations in Paenibacillus agaridevorans.</title>
        <authorList>
            <person name="Tanaka Y."/>
            <person name="Funane K."/>
            <person name="Hosaka T."/>
            <person name="Shiwa Y."/>
            <person name="Fujita N."/>
            <person name="Miyazaki T."/>
            <person name="Yoshikawa H."/>
            <person name="Murakami K."/>
            <person name="Kasahara K."/>
            <person name="Inaoka T."/>
            <person name="Hiraga Y."/>
            <person name="Ochi K."/>
        </authorList>
    </citation>
    <scope>NUCLEOTIDE SEQUENCE [LARGE SCALE GENOMIC DNA]</scope>
    <source>
        <strain evidence="4 5">T-3040</strain>
    </source>
</reference>
<feature type="domain" description="3-octaprenyl-4-hydroxybenzoate carboxy-lyase-like Rift-related" evidence="1">
    <location>
        <begin position="117"/>
        <end position="317"/>
    </location>
</feature>
<dbReference type="SUPFAM" id="SSF143968">
    <property type="entry name" value="UbiD C-terminal domain-like"/>
    <property type="match status" value="2"/>
</dbReference>
<evidence type="ECO:0000259" key="1">
    <source>
        <dbReference type="Pfam" id="PF01977"/>
    </source>
</evidence>
<dbReference type="InterPro" id="IPR049381">
    <property type="entry name" value="UbiD-like_C"/>
</dbReference>
<dbReference type="GO" id="GO:0005737">
    <property type="term" value="C:cytoplasm"/>
    <property type="evidence" value="ECO:0007669"/>
    <property type="project" value="TreeGrafter"/>
</dbReference>
<dbReference type="InterPro" id="IPR048304">
    <property type="entry name" value="UbiD_Rift_dom"/>
</dbReference>
<evidence type="ECO:0000259" key="3">
    <source>
        <dbReference type="Pfam" id="PF20696"/>
    </source>
</evidence>
<dbReference type="InterPro" id="IPR049383">
    <property type="entry name" value="UbiD-like_N"/>
</dbReference>